<name>A0A0D2H993_9EURO</name>
<protein>
    <recommendedName>
        <fullName evidence="3">F-box domain-containing protein</fullName>
    </recommendedName>
</protein>
<evidence type="ECO:0000313" key="4">
    <source>
        <dbReference type="EMBL" id="KIX07043.1"/>
    </source>
</evidence>
<accession>A0A0D2H993</accession>
<dbReference type="OrthoDB" id="4154756at2759"/>
<keyword evidence="2" id="KW-0812">Transmembrane</keyword>
<organism evidence="4 5">
    <name type="scientific">Rhinocladiella mackenziei CBS 650.93</name>
    <dbReference type="NCBI Taxonomy" id="1442369"/>
    <lineage>
        <taxon>Eukaryota</taxon>
        <taxon>Fungi</taxon>
        <taxon>Dikarya</taxon>
        <taxon>Ascomycota</taxon>
        <taxon>Pezizomycotina</taxon>
        <taxon>Eurotiomycetes</taxon>
        <taxon>Chaetothyriomycetidae</taxon>
        <taxon>Chaetothyriales</taxon>
        <taxon>Herpotrichiellaceae</taxon>
        <taxon>Rhinocladiella</taxon>
    </lineage>
</organism>
<evidence type="ECO:0000313" key="5">
    <source>
        <dbReference type="Proteomes" id="UP000053617"/>
    </source>
</evidence>
<gene>
    <name evidence="4" type="ORF">Z518_05020</name>
</gene>
<evidence type="ECO:0000256" key="1">
    <source>
        <dbReference type="SAM" id="MobiDB-lite"/>
    </source>
</evidence>
<keyword evidence="5" id="KW-1185">Reference proteome</keyword>
<proteinExistence type="predicted"/>
<sequence length="308" mass="36339">MPIRSCKATPFPLATPSWPRDDQNRLVLLRIPPQVDLKSPSDNIIEHTNNFNDDPIPADTLPTNSPSPPRPRKPTNITSLPTEIIHEIANILHPVDRVCLALACKPLASSVLSAPRLCPTSWSRFSDRRYDWFLPESYSLTIRLAHGWIPKDKLRYCWNCRRILPRDEQYFRKRLRCKKNPKWDLKLHLPKERWDAMSKKDRYQYIIETWCQSPSEDSSCLYCDHCRPHLKTQNPELQYPVQCPICLERELTIYWRPPRKPWFRKKLIKCVKCVWAPIELVAYLLLTCCVFGVRIVYNSGRMCWRTLC</sequence>
<dbReference type="STRING" id="1442369.A0A0D2H993"/>
<feature type="compositionally biased region" description="Polar residues" evidence="1">
    <location>
        <begin position="40"/>
        <end position="52"/>
    </location>
</feature>
<feature type="domain" description="F-box" evidence="3">
    <location>
        <begin position="74"/>
        <end position="125"/>
    </location>
</feature>
<dbReference type="PROSITE" id="PS50181">
    <property type="entry name" value="FBOX"/>
    <property type="match status" value="1"/>
</dbReference>
<dbReference type="InterPro" id="IPR001810">
    <property type="entry name" value="F-box_dom"/>
</dbReference>
<reference evidence="4 5" key="1">
    <citation type="submission" date="2015-01" db="EMBL/GenBank/DDBJ databases">
        <title>The Genome Sequence of Rhinocladiella mackenzie CBS 650.93.</title>
        <authorList>
            <consortium name="The Broad Institute Genomics Platform"/>
            <person name="Cuomo C."/>
            <person name="de Hoog S."/>
            <person name="Gorbushina A."/>
            <person name="Stielow B."/>
            <person name="Teixiera M."/>
            <person name="Abouelleil A."/>
            <person name="Chapman S.B."/>
            <person name="Priest M."/>
            <person name="Young S.K."/>
            <person name="Wortman J."/>
            <person name="Nusbaum C."/>
            <person name="Birren B."/>
        </authorList>
    </citation>
    <scope>NUCLEOTIDE SEQUENCE [LARGE SCALE GENOMIC DNA]</scope>
    <source>
        <strain evidence="4 5">CBS 650.93</strain>
    </source>
</reference>
<evidence type="ECO:0000259" key="3">
    <source>
        <dbReference type="PROSITE" id="PS50181"/>
    </source>
</evidence>
<feature type="transmembrane region" description="Helical" evidence="2">
    <location>
        <begin position="274"/>
        <end position="297"/>
    </location>
</feature>
<dbReference type="AlphaFoldDB" id="A0A0D2H993"/>
<keyword evidence="2" id="KW-1133">Transmembrane helix</keyword>
<dbReference type="VEuPathDB" id="FungiDB:Z518_05020"/>
<dbReference type="RefSeq" id="XP_013274179.1">
    <property type="nucleotide sequence ID" value="XM_013418725.1"/>
</dbReference>
<dbReference type="Proteomes" id="UP000053617">
    <property type="component" value="Unassembled WGS sequence"/>
</dbReference>
<dbReference type="EMBL" id="KN847477">
    <property type="protein sequence ID" value="KIX07043.1"/>
    <property type="molecule type" value="Genomic_DNA"/>
</dbReference>
<dbReference type="HOGENOM" id="CLU_074142_0_0_1"/>
<keyword evidence="2" id="KW-0472">Membrane</keyword>
<feature type="region of interest" description="Disordered" evidence="1">
    <location>
        <begin position="39"/>
        <end position="76"/>
    </location>
</feature>
<dbReference type="GeneID" id="25293091"/>
<evidence type="ECO:0000256" key="2">
    <source>
        <dbReference type="SAM" id="Phobius"/>
    </source>
</evidence>